<keyword evidence="1 2" id="KW-0732">Signal</keyword>
<feature type="signal peptide" evidence="2">
    <location>
        <begin position="1"/>
        <end position="23"/>
    </location>
</feature>
<dbReference type="CDD" id="cd13603">
    <property type="entry name" value="PBP2_TRAP_Siap_TeaA_like"/>
    <property type="match status" value="1"/>
</dbReference>
<dbReference type="GO" id="GO:0055085">
    <property type="term" value="P:transmembrane transport"/>
    <property type="evidence" value="ECO:0007669"/>
    <property type="project" value="InterPro"/>
</dbReference>
<accession>A0A5K7ZM77</accession>
<dbReference type="PANTHER" id="PTHR33376">
    <property type="match status" value="1"/>
</dbReference>
<evidence type="ECO:0000256" key="1">
    <source>
        <dbReference type="ARBA" id="ARBA00022729"/>
    </source>
</evidence>
<sequence length="330" mass="37369">MKYKLMIVLTALAFFIGTAAVHAGPVEFKFAHFINPIEPGPESGQWIEKEVNEKIGDKVNAQFFHSGQMGSAIEIIKKVRMGVLQGAYLTGNYAPELNDKFGIGTLAYCMDSYEKWEALLADDALRTELFTCLKNKGLLVLDLCYFGRYGIASTKPFKTLEELRPLKMRTTQARYPLAFWNALGMNPLPMAWADVFPGLKQGVVDGTDQTVNVMRMRLTDVCQYYTHTRHMVGLFFFLVNDKWWNKLDEDTRNGLGTIISANLAKAREQSKQLTIEGDKVLKEKGIVVTDLAPEEMAKFKEKEMVVWKQFEGDIGKDWLNKIRALTASIE</sequence>
<evidence type="ECO:0000313" key="4">
    <source>
        <dbReference type="Proteomes" id="UP000425960"/>
    </source>
</evidence>
<dbReference type="EMBL" id="AP021876">
    <property type="protein sequence ID" value="BBO81207.1"/>
    <property type="molecule type" value="Genomic_DNA"/>
</dbReference>
<dbReference type="Pfam" id="PF03480">
    <property type="entry name" value="DctP"/>
    <property type="match status" value="1"/>
</dbReference>
<dbReference type="RefSeq" id="WP_155321974.1">
    <property type="nucleotide sequence ID" value="NZ_AP021876.1"/>
</dbReference>
<reference evidence="3 4" key="1">
    <citation type="submission" date="2019-11" db="EMBL/GenBank/DDBJ databases">
        <title>Comparative genomics of hydrocarbon-degrading Desulfosarcina strains.</title>
        <authorList>
            <person name="Watanabe M."/>
            <person name="Kojima H."/>
            <person name="Fukui M."/>
        </authorList>
    </citation>
    <scope>NUCLEOTIDE SEQUENCE [LARGE SCALE GENOMIC DNA]</scope>
    <source>
        <strain evidence="3 4">28bB2T</strain>
    </source>
</reference>
<name>A0A5K7ZM77_9BACT</name>
<dbReference type="Gene3D" id="3.40.190.170">
    <property type="entry name" value="Bacterial extracellular solute-binding protein, family 7"/>
    <property type="match status" value="1"/>
</dbReference>
<dbReference type="AlphaFoldDB" id="A0A5K7ZM77"/>
<gene>
    <name evidence="3" type="ORF">DSCO28_17730</name>
</gene>
<dbReference type="NCBIfam" id="NF037995">
    <property type="entry name" value="TRAP_S1"/>
    <property type="match status" value="1"/>
</dbReference>
<dbReference type="KEGG" id="dov:DSCO28_17730"/>
<organism evidence="3 4">
    <name type="scientific">Desulfosarcina ovata subsp. sediminis</name>
    <dbReference type="NCBI Taxonomy" id="885957"/>
    <lineage>
        <taxon>Bacteria</taxon>
        <taxon>Pseudomonadati</taxon>
        <taxon>Thermodesulfobacteriota</taxon>
        <taxon>Desulfobacteria</taxon>
        <taxon>Desulfobacterales</taxon>
        <taxon>Desulfosarcinaceae</taxon>
        <taxon>Desulfosarcina</taxon>
    </lineage>
</organism>
<dbReference type="Proteomes" id="UP000425960">
    <property type="component" value="Chromosome"/>
</dbReference>
<feature type="chain" id="PRO_5024456793" evidence="2">
    <location>
        <begin position="24"/>
        <end position="330"/>
    </location>
</feature>
<proteinExistence type="predicted"/>
<protein>
    <submittedName>
        <fullName evidence="3">C4-dicarboxylate ABC transporter</fullName>
    </submittedName>
</protein>
<dbReference type="PANTHER" id="PTHR33376:SF4">
    <property type="entry name" value="SIALIC ACID-BINDING PERIPLASMIC PROTEIN SIAP"/>
    <property type="match status" value="1"/>
</dbReference>
<evidence type="ECO:0000313" key="3">
    <source>
        <dbReference type="EMBL" id="BBO81207.1"/>
    </source>
</evidence>
<dbReference type="InterPro" id="IPR038404">
    <property type="entry name" value="TRAP_DctP_sf"/>
</dbReference>
<evidence type="ECO:0000256" key="2">
    <source>
        <dbReference type="SAM" id="SignalP"/>
    </source>
</evidence>
<dbReference type="InterPro" id="IPR018389">
    <property type="entry name" value="DctP_fam"/>
</dbReference>